<dbReference type="AlphaFoldDB" id="A0A212KLC0"/>
<feature type="domain" description="RACo C-terminal" evidence="1">
    <location>
        <begin position="16"/>
        <end position="76"/>
    </location>
</feature>
<dbReference type="InterPro" id="IPR027980">
    <property type="entry name" value="RACo_C"/>
</dbReference>
<dbReference type="Pfam" id="PF14574">
    <property type="entry name" value="RACo_C_ter"/>
    <property type="match status" value="1"/>
</dbReference>
<organism evidence="2">
    <name type="scientific">uncultured Desulfovibrio sp</name>
    <dbReference type="NCBI Taxonomy" id="167968"/>
    <lineage>
        <taxon>Bacteria</taxon>
        <taxon>Pseudomonadati</taxon>
        <taxon>Thermodesulfobacteriota</taxon>
        <taxon>Desulfovibrionia</taxon>
        <taxon>Desulfovibrionales</taxon>
        <taxon>Desulfovibrionaceae</taxon>
        <taxon>Desulfovibrio</taxon>
        <taxon>environmental samples</taxon>
    </lineage>
</organism>
<evidence type="ECO:0000313" key="2">
    <source>
        <dbReference type="EMBL" id="SBW12448.1"/>
    </source>
</evidence>
<name>A0A212KLC0_9BACT</name>
<reference evidence="2" key="1">
    <citation type="submission" date="2016-04" db="EMBL/GenBank/DDBJ databases">
        <authorList>
            <person name="Evans L.H."/>
            <person name="Alamgir A."/>
            <person name="Owens N."/>
            <person name="Weber N.D."/>
            <person name="Virtaneva K."/>
            <person name="Barbian K."/>
            <person name="Babar A."/>
            <person name="Rosenke K."/>
        </authorList>
    </citation>
    <scope>NUCLEOTIDE SEQUENCE</scope>
    <source>
        <strain evidence="2">92-2</strain>
    </source>
</reference>
<accession>A0A212KLC0</accession>
<dbReference type="RefSeq" id="WP_227118321.1">
    <property type="nucleotide sequence ID" value="NZ_LT598928.1"/>
</dbReference>
<evidence type="ECO:0000259" key="1">
    <source>
        <dbReference type="Pfam" id="PF14574"/>
    </source>
</evidence>
<sequence>MLQRYSGCHSGYAARSLTACGISPQCLEDHVGFLGNTLRSCVCMALVSQHVRKAMKGIFRKIDYVELSTRPGYTGCLQPVCVFHKHTQSLRHNNTNRIITCFQ</sequence>
<gene>
    <name evidence="2" type="ORF">KM92DES2_20529</name>
</gene>
<protein>
    <recommendedName>
        <fullName evidence="1">RACo C-terminal domain-containing protein</fullName>
    </recommendedName>
</protein>
<dbReference type="EMBL" id="FLUP01000002">
    <property type="protein sequence ID" value="SBW12448.1"/>
    <property type="molecule type" value="Genomic_DNA"/>
</dbReference>
<proteinExistence type="predicted"/>